<keyword evidence="2" id="KW-1185">Reference proteome</keyword>
<protein>
    <submittedName>
        <fullName evidence="1">Uncharacterized protein</fullName>
    </submittedName>
</protein>
<dbReference type="EMBL" id="JMSE01001379">
    <property type="protein sequence ID" value="KDN61889.1"/>
    <property type="molecule type" value="Genomic_DNA"/>
</dbReference>
<reference evidence="2" key="1">
    <citation type="journal article" date="2014" name="Genome Announc.">
        <title>Draft genome sequence of Colletotrichum sublineola, a destructive pathogen of cultivated sorghum.</title>
        <authorList>
            <person name="Baroncelli R."/>
            <person name="Sanz-Martin J.M."/>
            <person name="Rech G.E."/>
            <person name="Sukno S.A."/>
            <person name="Thon M.R."/>
        </authorList>
    </citation>
    <scope>NUCLEOTIDE SEQUENCE [LARGE SCALE GENOMIC DNA]</scope>
    <source>
        <strain evidence="2">TX430BB</strain>
    </source>
</reference>
<organism evidence="1 2">
    <name type="scientific">Colletotrichum sublineola</name>
    <name type="common">Sorghum anthracnose fungus</name>
    <dbReference type="NCBI Taxonomy" id="1173701"/>
    <lineage>
        <taxon>Eukaryota</taxon>
        <taxon>Fungi</taxon>
        <taxon>Dikarya</taxon>
        <taxon>Ascomycota</taxon>
        <taxon>Pezizomycotina</taxon>
        <taxon>Sordariomycetes</taxon>
        <taxon>Hypocreomycetidae</taxon>
        <taxon>Glomerellales</taxon>
        <taxon>Glomerellaceae</taxon>
        <taxon>Colletotrichum</taxon>
        <taxon>Colletotrichum graminicola species complex</taxon>
    </lineage>
</organism>
<dbReference type="AlphaFoldDB" id="A0A066X2H2"/>
<evidence type="ECO:0000313" key="2">
    <source>
        <dbReference type="Proteomes" id="UP000027238"/>
    </source>
</evidence>
<dbReference type="HOGENOM" id="CLU_1660648_0_0_1"/>
<gene>
    <name evidence="1" type="ORF">CSUB01_03182</name>
</gene>
<dbReference type="Proteomes" id="UP000027238">
    <property type="component" value="Unassembled WGS sequence"/>
</dbReference>
<name>A0A066X2H2_COLSU</name>
<proteinExistence type="predicted"/>
<sequence>MTIWSRTERIFAKGDMHPDSDQWQRSEDSLVEATGACYDRQWPDRDDRPSEGVEASISDSLFCHAKSCTLLWAKAFPLGSGSIDSLAKFSALNEVSTTAGFITDVTHFVGSLPLSVTNLTVLGVGVVCNALKIVVSRGSIAVQHIGCRPDCLPDVGPSL</sequence>
<comment type="caution">
    <text evidence="1">The sequence shown here is derived from an EMBL/GenBank/DDBJ whole genome shotgun (WGS) entry which is preliminary data.</text>
</comment>
<evidence type="ECO:0000313" key="1">
    <source>
        <dbReference type="EMBL" id="KDN61889.1"/>
    </source>
</evidence>
<accession>A0A066X2H2</accession>